<dbReference type="Proteomes" id="UP000613740">
    <property type="component" value="Unassembled WGS sequence"/>
</dbReference>
<proteinExistence type="predicted"/>
<feature type="region of interest" description="Disordered" evidence="1">
    <location>
        <begin position="317"/>
        <end position="416"/>
    </location>
</feature>
<evidence type="ECO:0000256" key="1">
    <source>
        <dbReference type="SAM" id="MobiDB-lite"/>
    </source>
</evidence>
<comment type="caution">
    <text evidence="2">The sequence shown here is derived from an EMBL/GenBank/DDBJ whole genome shotgun (WGS) entry which is preliminary data.</text>
</comment>
<evidence type="ECO:0000313" key="3">
    <source>
        <dbReference type="Proteomes" id="UP000613740"/>
    </source>
</evidence>
<gene>
    <name evidence="2" type="ORF">HYH02_015525</name>
</gene>
<keyword evidence="3" id="KW-1185">Reference proteome</keyword>
<dbReference type="AlphaFoldDB" id="A0A835S7A6"/>
<feature type="region of interest" description="Disordered" evidence="1">
    <location>
        <begin position="1"/>
        <end position="20"/>
    </location>
</feature>
<sequence length="594" mass="61520">METPTANDGGDLEFDPSSPSAKYFNYDDGMEETDLKMFGYSTAEARGSPEAKPALMAGCPGERCQPSRSSVISAACPVESRSAVASSPARRVSSGTLQNTCLATSLARSLSSDPAAPSSPENPNTAAGVASFSRGIPATNASTCNPVSTGYTSKSFGNGSAGPRKSAMMLPGFITTPPALPPPAPVAPLPVGQAVTARGAAGVHSDVEQAVFAHVLGSIPLTKEEQVALLRQQPLPMLREILHQLRSGLGRTTAASAAPAASSAALAATTAACRAAAAAGHTQTAVDEGAWQIFEAVFKGTWQQLEMQKQQHKACVRGQAGASAGPGNGGQQPATAPNAASGADATVGRGATTTKPATGIQDKRQQVPRARPAAKGTAAARAQQPLARTQAVKVGSKRAAGMVESAAGPTARQMDDLERPTKRRVVEARAPAAVPAPASARVVMAEPQQPQQHCQQPGQLHRGNVATGHHHQVPSYPGIAFATSATAVPQPPVQQTVYISQQQQQQQQQQSLPLVRLSHIQYHSQGCTCADCCVCYGVPGAPSQGTQVLAQAPSWPQAQQAQWQWGPTGFMCVQRHGQAYPAVHYSGAYAYAYT</sequence>
<feature type="compositionally biased region" description="Low complexity" evidence="1">
    <location>
        <begin position="369"/>
        <end position="382"/>
    </location>
</feature>
<feature type="compositionally biased region" description="Low complexity" evidence="1">
    <location>
        <begin position="108"/>
        <end position="119"/>
    </location>
</feature>
<name>A0A835S7A6_9CHLO</name>
<reference evidence="2" key="1">
    <citation type="journal article" date="2020" name="bioRxiv">
        <title>Comparative genomics of Chlamydomonas.</title>
        <authorList>
            <person name="Craig R.J."/>
            <person name="Hasan A.R."/>
            <person name="Ness R.W."/>
            <person name="Keightley P.D."/>
        </authorList>
    </citation>
    <scope>NUCLEOTIDE SEQUENCE</scope>
    <source>
        <strain evidence="2">CCAP 11/173</strain>
    </source>
</reference>
<accession>A0A835S7A6</accession>
<protein>
    <submittedName>
        <fullName evidence="2">Uncharacterized protein</fullName>
    </submittedName>
</protein>
<dbReference type="EMBL" id="JAEHOD010000339">
    <property type="protein sequence ID" value="KAG2422047.1"/>
    <property type="molecule type" value="Genomic_DNA"/>
</dbReference>
<evidence type="ECO:0000313" key="2">
    <source>
        <dbReference type="EMBL" id="KAG2422047.1"/>
    </source>
</evidence>
<organism evidence="2 3">
    <name type="scientific">Chlamydomonas schloesseri</name>
    <dbReference type="NCBI Taxonomy" id="2026947"/>
    <lineage>
        <taxon>Eukaryota</taxon>
        <taxon>Viridiplantae</taxon>
        <taxon>Chlorophyta</taxon>
        <taxon>core chlorophytes</taxon>
        <taxon>Chlorophyceae</taxon>
        <taxon>CS clade</taxon>
        <taxon>Chlamydomonadales</taxon>
        <taxon>Chlamydomonadaceae</taxon>
        <taxon>Chlamydomonas</taxon>
    </lineage>
</organism>
<feature type="region of interest" description="Disordered" evidence="1">
    <location>
        <begin position="108"/>
        <end position="129"/>
    </location>
</feature>